<feature type="non-terminal residue" evidence="1">
    <location>
        <position position="98"/>
    </location>
</feature>
<comment type="caution">
    <text evidence="1">The sequence shown here is derived from an EMBL/GenBank/DDBJ whole genome shotgun (WGS) entry which is preliminary data.</text>
</comment>
<name>A0A1Y3ERL5_9BILA</name>
<feature type="non-terminal residue" evidence="1">
    <location>
        <position position="1"/>
    </location>
</feature>
<dbReference type="EMBL" id="LVZM01003812">
    <property type="protein sequence ID" value="OUC47774.1"/>
    <property type="molecule type" value="Genomic_DNA"/>
</dbReference>
<evidence type="ECO:0000313" key="1">
    <source>
        <dbReference type="EMBL" id="OUC47774.1"/>
    </source>
</evidence>
<gene>
    <name evidence="1" type="ORF">D917_06670</name>
</gene>
<reference evidence="1 2" key="1">
    <citation type="submission" date="2015-04" db="EMBL/GenBank/DDBJ databases">
        <title>Draft genome of the roundworm Trichinella nativa.</title>
        <authorList>
            <person name="Mitreva M."/>
        </authorList>
    </citation>
    <scope>NUCLEOTIDE SEQUENCE [LARGE SCALE GENOMIC DNA]</scope>
    <source>
        <strain evidence="1 2">ISS45</strain>
    </source>
</reference>
<protein>
    <submittedName>
        <fullName evidence="1">Uncharacterized protein</fullName>
    </submittedName>
</protein>
<organism evidence="1 2">
    <name type="scientific">Trichinella nativa</name>
    <dbReference type="NCBI Taxonomy" id="6335"/>
    <lineage>
        <taxon>Eukaryota</taxon>
        <taxon>Metazoa</taxon>
        <taxon>Ecdysozoa</taxon>
        <taxon>Nematoda</taxon>
        <taxon>Enoplea</taxon>
        <taxon>Dorylaimia</taxon>
        <taxon>Trichinellida</taxon>
        <taxon>Trichinellidae</taxon>
        <taxon>Trichinella</taxon>
    </lineage>
</organism>
<accession>A0A1Y3ERL5</accession>
<sequence>TFAVDKQEVVETFNKKSFELLCEESKAERYFLVNSNKTSTTPRDVHKALCMLSGFADTKSTPNLDIYNVVSIIDHILNNLTGYEIGFKKFLYLANVLE</sequence>
<dbReference type="Proteomes" id="UP000243006">
    <property type="component" value="Unassembled WGS sequence"/>
</dbReference>
<dbReference type="AlphaFoldDB" id="A0A1Y3ERL5"/>
<evidence type="ECO:0000313" key="2">
    <source>
        <dbReference type="Proteomes" id="UP000243006"/>
    </source>
</evidence>
<proteinExistence type="predicted"/>